<evidence type="ECO:0000259" key="11">
    <source>
        <dbReference type="PROSITE" id="PS51371"/>
    </source>
</evidence>
<reference evidence="13 15" key="2">
    <citation type="submission" date="2016-10" db="EMBL/GenBank/DDBJ databases">
        <authorList>
            <person name="de Groot N.N."/>
        </authorList>
    </citation>
    <scope>NUCLEOTIDE SEQUENCE [LARGE SCALE GENOMIC DNA]</scope>
    <source>
        <strain evidence="13 15">DSM 2895</strain>
    </source>
</reference>
<evidence type="ECO:0000256" key="1">
    <source>
        <dbReference type="ARBA" id="ARBA00005417"/>
    </source>
</evidence>
<dbReference type="Proteomes" id="UP000182836">
    <property type="component" value="Unassembled WGS sequence"/>
</dbReference>
<protein>
    <recommendedName>
        <fullName evidence="8">Carnitine transport ATP-binding protein OpuCA</fullName>
        <ecNumber evidence="7">7.6.2.9</ecNumber>
    </recommendedName>
</protein>
<evidence type="ECO:0000256" key="8">
    <source>
        <dbReference type="ARBA" id="ARBA00070305"/>
    </source>
</evidence>
<evidence type="ECO:0000259" key="10">
    <source>
        <dbReference type="PROSITE" id="PS50893"/>
    </source>
</evidence>
<sequence length="355" mass="40275">MITFSSVSKTYEDGTQAIRGLDFTIQAGELFVLIGPSGCGKTTTMKMINRLIEPTEGKILLHDREIHMFNVQELRWNIGYVLQQIALFPHMTIAENIALVPEMKKWKKKQISDRIDELLHMVGLNPATYRDRKPSELSGGQQQRVGVIRALAADPEVILMDEPFSALDPLSREQLQQDIRSLQQKIKKTIVFVTHDMDEAMAIGDRVCLMKNGETIQIDTPQNMILRPANDFVREFIGNRKSSWLTTVDVISETRSPHLLSIHEWEKGHISSTLPLYIVEEDGSLFGKIVEGSIVREYVPMIPNDMRLAQALPLFEQYQVEALPVVKGSKVIGILSYRTIVHYLAKEHEKEISGI</sequence>
<evidence type="ECO:0000313" key="15">
    <source>
        <dbReference type="Proteomes" id="UP000182836"/>
    </source>
</evidence>
<dbReference type="SMART" id="SM00116">
    <property type="entry name" value="CBS"/>
    <property type="match status" value="1"/>
</dbReference>
<feature type="domain" description="CBS" evidence="11">
    <location>
        <begin position="294"/>
        <end position="351"/>
    </location>
</feature>
<keyword evidence="14" id="KW-1185">Reference proteome</keyword>
<dbReference type="InterPro" id="IPR000644">
    <property type="entry name" value="CBS_dom"/>
</dbReference>
<dbReference type="InterPro" id="IPR003593">
    <property type="entry name" value="AAA+_ATPase"/>
</dbReference>
<dbReference type="EMBL" id="FNED01000058">
    <property type="protein sequence ID" value="SDK47066.1"/>
    <property type="molecule type" value="Genomic_DNA"/>
</dbReference>
<dbReference type="GO" id="GO:0015418">
    <property type="term" value="F:ABC-type quaternary ammonium compound transporting activity"/>
    <property type="evidence" value="ECO:0007669"/>
    <property type="project" value="UniProtKB-EC"/>
</dbReference>
<dbReference type="EC" id="7.6.2.9" evidence="7"/>
<dbReference type="Proteomes" id="UP000037269">
    <property type="component" value="Unassembled WGS sequence"/>
</dbReference>
<feature type="domain" description="ABC transporter" evidence="10">
    <location>
        <begin position="2"/>
        <end position="237"/>
    </location>
</feature>
<evidence type="ECO:0000256" key="6">
    <source>
        <dbReference type="ARBA" id="ARBA00063934"/>
    </source>
</evidence>
<dbReference type="GO" id="GO:0005524">
    <property type="term" value="F:ATP binding"/>
    <property type="evidence" value="ECO:0007669"/>
    <property type="project" value="UniProtKB-KW"/>
</dbReference>
<dbReference type="SMART" id="SM00382">
    <property type="entry name" value="AAA"/>
    <property type="match status" value="1"/>
</dbReference>
<dbReference type="GO" id="GO:0016887">
    <property type="term" value="F:ATP hydrolysis activity"/>
    <property type="evidence" value="ECO:0007669"/>
    <property type="project" value="InterPro"/>
</dbReference>
<dbReference type="Pfam" id="PF00571">
    <property type="entry name" value="CBS"/>
    <property type="match status" value="1"/>
</dbReference>
<comment type="subunit">
    <text evidence="6">The complex is composed of two ATP-binding proteins (OpuCA), two transmembrane proteins (OpuCB and OpuCD) and a solute-binding protein (OpuCC).</text>
</comment>
<organism evidence="12 14">
    <name type="scientific">Aneurinibacillus migulanus</name>
    <name type="common">Bacillus migulanus</name>
    <dbReference type="NCBI Taxonomy" id="47500"/>
    <lineage>
        <taxon>Bacteria</taxon>
        <taxon>Bacillati</taxon>
        <taxon>Bacillota</taxon>
        <taxon>Bacilli</taxon>
        <taxon>Bacillales</taxon>
        <taxon>Paenibacillaceae</taxon>
        <taxon>Aneurinibacillus group</taxon>
        <taxon>Aneurinibacillus</taxon>
    </lineage>
</organism>
<reference evidence="12 14" key="1">
    <citation type="submission" date="2015-07" db="EMBL/GenBank/DDBJ databases">
        <title>Fjat-14205 dsm 2895.</title>
        <authorList>
            <person name="Liu B."/>
            <person name="Wang J."/>
            <person name="Zhu Y."/>
            <person name="Liu G."/>
            <person name="Chen Q."/>
            <person name="Chen Z."/>
            <person name="Lan J."/>
            <person name="Che J."/>
            <person name="Ge C."/>
            <person name="Shi H."/>
            <person name="Pan Z."/>
            <person name="Liu X."/>
        </authorList>
    </citation>
    <scope>NUCLEOTIDE SEQUENCE [LARGE SCALE GENOMIC DNA]</scope>
    <source>
        <strain evidence="12 14">DSM 2895</strain>
    </source>
</reference>
<comment type="similarity">
    <text evidence="1">Belongs to the ABC transporter superfamily.</text>
</comment>
<dbReference type="EMBL" id="LGUG01000009">
    <property type="protein sequence ID" value="KON90952.1"/>
    <property type="molecule type" value="Genomic_DNA"/>
</dbReference>
<dbReference type="PATRIC" id="fig|47500.8.peg.1087"/>
<dbReference type="InterPro" id="IPR027417">
    <property type="entry name" value="P-loop_NTPase"/>
</dbReference>
<evidence type="ECO:0000256" key="4">
    <source>
        <dbReference type="ARBA" id="ARBA00022840"/>
    </source>
</evidence>
<dbReference type="AlphaFoldDB" id="A0A0D1Y417"/>
<evidence type="ECO:0000256" key="3">
    <source>
        <dbReference type="ARBA" id="ARBA00022741"/>
    </source>
</evidence>
<dbReference type="RefSeq" id="WP_043066912.1">
    <property type="nucleotide sequence ID" value="NZ_BJOA01000233.1"/>
</dbReference>
<dbReference type="InterPro" id="IPR046342">
    <property type="entry name" value="CBS_dom_sf"/>
</dbReference>
<dbReference type="Gene3D" id="3.40.50.300">
    <property type="entry name" value="P-loop containing nucleotide triphosphate hydrolases"/>
    <property type="match status" value="1"/>
</dbReference>
<evidence type="ECO:0000256" key="5">
    <source>
        <dbReference type="ARBA" id="ARBA00052482"/>
    </source>
</evidence>
<dbReference type="FunFam" id="3.40.50.300:FF:000425">
    <property type="entry name" value="Probable ABC transporter, ATP-binding subunit"/>
    <property type="match status" value="1"/>
</dbReference>
<dbReference type="PROSITE" id="PS00211">
    <property type="entry name" value="ABC_TRANSPORTER_1"/>
    <property type="match status" value="1"/>
</dbReference>
<comment type="catalytic activity">
    <reaction evidence="5">
        <text>a quaternary ammonium(out) + ATP + H2O = a quaternary ammonium(in) + ADP + phosphate + H(+)</text>
        <dbReference type="Rhea" id="RHEA:11036"/>
        <dbReference type="ChEBI" id="CHEBI:15377"/>
        <dbReference type="ChEBI" id="CHEBI:15378"/>
        <dbReference type="ChEBI" id="CHEBI:30616"/>
        <dbReference type="ChEBI" id="CHEBI:35267"/>
        <dbReference type="ChEBI" id="CHEBI:43474"/>
        <dbReference type="ChEBI" id="CHEBI:456216"/>
        <dbReference type="EC" id="7.6.2.9"/>
    </reaction>
</comment>
<dbReference type="Gene3D" id="3.10.580.10">
    <property type="entry name" value="CBS-domain"/>
    <property type="match status" value="1"/>
</dbReference>
<evidence type="ECO:0000256" key="2">
    <source>
        <dbReference type="ARBA" id="ARBA00022448"/>
    </source>
</evidence>
<proteinExistence type="inferred from homology"/>
<dbReference type="OrthoDB" id="9802264at2"/>
<name>A0A0D1Y417_ANEMI</name>
<dbReference type="Pfam" id="PF00005">
    <property type="entry name" value="ABC_tran"/>
    <property type="match status" value="1"/>
</dbReference>
<keyword evidence="9" id="KW-0129">CBS domain</keyword>
<evidence type="ECO:0000313" key="13">
    <source>
        <dbReference type="EMBL" id="SDK47066.1"/>
    </source>
</evidence>
<dbReference type="SUPFAM" id="SSF52540">
    <property type="entry name" value="P-loop containing nucleoside triphosphate hydrolases"/>
    <property type="match status" value="1"/>
</dbReference>
<dbReference type="InterPro" id="IPR003439">
    <property type="entry name" value="ABC_transporter-like_ATP-bd"/>
</dbReference>
<evidence type="ECO:0000256" key="9">
    <source>
        <dbReference type="PROSITE-ProRule" id="PRU00703"/>
    </source>
</evidence>
<keyword evidence="3" id="KW-0547">Nucleotide-binding</keyword>
<dbReference type="PROSITE" id="PS51371">
    <property type="entry name" value="CBS"/>
    <property type="match status" value="1"/>
</dbReference>
<gene>
    <name evidence="12" type="ORF">AF333_28600</name>
    <name evidence="13" type="ORF">SAMN04487909_15815</name>
</gene>
<dbReference type="PROSITE" id="PS50893">
    <property type="entry name" value="ABC_TRANSPORTER_2"/>
    <property type="match status" value="1"/>
</dbReference>
<dbReference type="SUPFAM" id="SSF54631">
    <property type="entry name" value="CBS-domain pair"/>
    <property type="match status" value="1"/>
</dbReference>
<keyword evidence="4 12" id="KW-0067">ATP-binding</keyword>
<dbReference type="InterPro" id="IPR017871">
    <property type="entry name" value="ABC_transporter-like_CS"/>
</dbReference>
<evidence type="ECO:0000313" key="14">
    <source>
        <dbReference type="Proteomes" id="UP000037269"/>
    </source>
</evidence>
<dbReference type="PANTHER" id="PTHR43117:SF4">
    <property type="entry name" value="OSMOPROTECTANT IMPORT ATP-BINDING PROTEIN OSMV"/>
    <property type="match status" value="1"/>
</dbReference>
<dbReference type="STRING" id="47500.AF333_28600"/>
<dbReference type="GeneID" id="42309094"/>
<accession>A0A0D1Y417</accession>
<evidence type="ECO:0000256" key="7">
    <source>
        <dbReference type="ARBA" id="ARBA00066388"/>
    </source>
</evidence>
<dbReference type="PANTHER" id="PTHR43117">
    <property type="entry name" value="OSMOPROTECTANT IMPORT ATP-BINDING PROTEIN OSMV"/>
    <property type="match status" value="1"/>
</dbReference>
<keyword evidence="2" id="KW-0813">Transport</keyword>
<evidence type="ECO:0000313" key="12">
    <source>
        <dbReference type="EMBL" id="KON90952.1"/>
    </source>
</evidence>